<organism evidence="2 3">
    <name type="scientific">Hymenobacter cellulosilyticus</name>
    <dbReference type="NCBI Taxonomy" id="2932248"/>
    <lineage>
        <taxon>Bacteria</taxon>
        <taxon>Pseudomonadati</taxon>
        <taxon>Bacteroidota</taxon>
        <taxon>Cytophagia</taxon>
        <taxon>Cytophagales</taxon>
        <taxon>Hymenobacteraceae</taxon>
        <taxon>Hymenobacter</taxon>
    </lineage>
</organism>
<dbReference type="RefSeq" id="WP_244675190.1">
    <property type="nucleotide sequence ID" value="NZ_CP095046.1"/>
</dbReference>
<gene>
    <name evidence="2" type="ORF">MUN79_24830</name>
</gene>
<evidence type="ECO:0000313" key="2">
    <source>
        <dbReference type="EMBL" id="UOQ71788.1"/>
    </source>
</evidence>
<feature type="signal peptide" evidence="1">
    <location>
        <begin position="1"/>
        <end position="29"/>
    </location>
</feature>
<name>A0A8T9Q6Y3_9BACT</name>
<reference evidence="2" key="1">
    <citation type="submission" date="2022-04" db="EMBL/GenBank/DDBJ databases">
        <title>Hymenobacter sp. isolated from the air.</title>
        <authorList>
            <person name="Won M."/>
            <person name="Lee C.-M."/>
            <person name="Woen H.-Y."/>
            <person name="Kwon S.-W."/>
        </authorList>
    </citation>
    <scope>NUCLEOTIDE SEQUENCE</scope>
    <source>
        <strain evidence="2">5116S-3</strain>
    </source>
</reference>
<dbReference type="KEGG" id="hcu:MUN79_24830"/>
<sequence>MRYFHSFRRRLKSCLTAALLAVLPLSSQAQQTTQLRVQPLTLPRELASPDNQFSGLFVSQNQLFLLSESRLLDADKPEGKLYAIGLPDLDRKLTDTAYVLPYRKYHLAGLELLKDKIVAAGQVYEGLEAMLVDGPTVYLAVETATASPNCYLLQGQLQDSAVVMNPDFLVSVVKPTAPDGSRIYNAGFEALVQDKKSLTAFFEFNSFAAGNFAYPFSKQLPGALTPLPPVALLPLPFRITDLTPTGKNRFTALNYFFKGDDDKAYRPTDTDPNSALVKQAGTYRSYCRLIELKRRGKAYRWKPLAEFPAEYMAYNWEGIAAYRRGYFIINDKYTPAKPYRSTLLYLEPR</sequence>
<dbReference type="Proteomes" id="UP000831796">
    <property type="component" value="Chromosome"/>
</dbReference>
<accession>A0A8T9Q6Y3</accession>
<dbReference type="AlphaFoldDB" id="A0A8T9Q6Y3"/>
<keyword evidence="3" id="KW-1185">Reference proteome</keyword>
<protein>
    <submittedName>
        <fullName evidence="2">Uncharacterized protein</fullName>
    </submittedName>
</protein>
<keyword evidence="1" id="KW-0732">Signal</keyword>
<evidence type="ECO:0000256" key="1">
    <source>
        <dbReference type="SAM" id="SignalP"/>
    </source>
</evidence>
<evidence type="ECO:0000313" key="3">
    <source>
        <dbReference type="Proteomes" id="UP000831796"/>
    </source>
</evidence>
<feature type="chain" id="PRO_5035915286" evidence="1">
    <location>
        <begin position="30"/>
        <end position="349"/>
    </location>
</feature>
<dbReference type="EMBL" id="CP095046">
    <property type="protein sequence ID" value="UOQ71788.1"/>
    <property type="molecule type" value="Genomic_DNA"/>
</dbReference>
<proteinExistence type="predicted"/>